<reference evidence="2 3" key="2">
    <citation type="journal article" date="2012" name="Open Biol.">
        <title>Characteristics of nucleosomes and linker DNA regions on the genome of the basidiomycete Mixia osmundae revealed by mono- and dinucleosome mapping.</title>
        <authorList>
            <person name="Nishida H."/>
            <person name="Kondo S."/>
            <person name="Matsumoto T."/>
            <person name="Suzuki Y."/>
            <person name="Yoshikawa H."/>
            <person name="Taylor T.D."/>
            <person name="Sugiyama J."/>
        </authorList>
    </citation>
    <scope>NUCLEOTIDE SEQUENCE [LARGE SCALE GENOMIC DNA]</scope>
    <source>
        <strain evidence="3">CBS 9802 / IAM 14324 / JCM 22182 / KY 12970</strain>
    </source>
</reference>
<feature type="region of interest" description="Disordered" evidence="1">
    <location>
        <begin position="514"/>
        <end position="552"/>
    </location>
</feature>
<gene>
    <name evidence="2" type="primary">Mo05118</name>
    <name evidence="2" type="ORF">E5Q_05118</name>
</gene>
<dbReference type="EMBL" id="BABT02000152">
    <property type="protein sequence ID" value="GAA98432.1"/>
    <property type="molecule type" value="Genomic_DNA"/>
</dbReference>
<accession>G7E6H2</accession>
<evidence type="ECO:0000256" key="1">
    <source>
        <dbReference type="SAM" id="MobiDB-lite"/>
    </source>
</evidence>
<feature type="compositionally biased region" description="Acidic residues" evidence="1">
    <location>
        <begin position="514"/>
        <end position="523"/>
    </location>
</feature>
<feature type="region of interest" description="Disordered" evidence="1">
    <location>
        <begin position="91"/>
        <end position="121"/>
    </location>
</feature>
<protein>
    <submittedName>
        <fullName evidence="2">Uncharacterized protein</fullName>
    </submittedName>
</protein>
<dbReference type="SUPFAM" id="SSF52047">
    <property type="entry name" value="RNI-like"/>
    <property type="match status" value="1"/>
</dbReference>
<keyword evidence="3" id="KW-1185">Reference proteome</keyword>
<organism evidence="2 3">
    <name type="scientific">Mixia osmundae (strain CBS 9802 / IAM 14324 / JCM 22182 / KY 12970)</name>
    <dbReference type="NCBI Taxonomy" id="764103"/>
    <lineage>
        <taxon>Eukaryota</taxon>
        <taxon>Fungi</taxon>
        <taxon>Dikarya</taxon>
        <taxon>Basidiomycota</taxon>
        <taxon>Pucciniomycotina</taxon>
        <taxon>Mixiomycetes</taxon>
        <taxon>Mixiales</taxon>
        <taxon>Mixiaceae</taxon>
        <taxon>Mixia</taxon>
    </lineage>
</organism>
<sequence length="589" mass="65920">MADHASPVSLDSLPNELLGLIAQYLHHSSMNELLLALDSSDAREHGKARPLDAETAVHEDLRIQTNLQRLGFTKRLGGDEAGFRLERALAARNSSQSAHGRDGRADSEHDDDDDAGGPVTAASANCETERRVLPCHACHASHCTLGKASVITPVWHLAQTCRTLREICRPWQWCHLDFTSVTNRDLFDFIRFLAPSVSQYTRSFRIALVGIQLASKGVLASDRLEEFEPVRRMALAVVLFRFFDKLTHLDVDLPLGGGAVANFTDHLPDAPDVRELELFDYVNQIDLMNAKPPGPSAHSHLVPVFARYSHLKRLRLEHFDAFVGMSDEHHHILEMIANLESLTHLELISIRQTCSRHQRAPQDYVWRPKLTHLTLYQFVPLSRAVLEDLLRISQDTLKHLELDLLDDQGSLATPSDMDEGPSFGLRRLEFLALGSAAAGVRFLKRFQASPLLSLEIGKLVMPYSEFEPIIATKYFPKLSKLWILPDTDFTELDLQALIVLCEAMAIDCEIDEGLEDDEEETSAGDDVGSLDDVAPDDDEDEESVAFDEGNDDFDISGSNAIAILLARHRERQFFDRGGLPHVGDYDLDW</sequence>
<dbReference type="InParanoid" id="G7E6H2"/>
<feature type="compositionally biased region" description="Acidic residues" evidence="1">
    <location>
        <begin position="533"/>
        <end position="552"/>
    </location>
</feature>
<dbReference type="Proteomes" id="UP000009131">
    <property type="component" value="Unassembled WGS sequence"/>
</dbReference>
<comment type="caution">
    <text evidence="2">The sequence shown here is derived from an EMBL/GenBank/DDBJ whole genome shotgun (WGS) entry which is preliminary data.</text>
</comment>
<dbReference type="HOGENOM" id="CLU_463137_0_0_1"/>
<evidence type="ECO:0000313" key="2">
    <source>
        <dbReference type="EMBL" id="GAA98432.1"/>
    </source>
</evidence>
<dbReference type="RefSeq" id="XP_014568972.1">
    <property type="nucleotide sequence ID" value="XM_014713486.1"/>
</dbReference>
<name>G7E6H2_MIXOS</name>
<reference evidence="2 3" key="1">
    <citation type="journal article" date="2011" name="J. Gen. Appl. Microbiol.">
        <title>Draft genome sequencing of the enigmatic basidiomycete Mixia osmundae.</title>
        <authorList>
            <person name="Nishida H."/>
            <person name="Nagatsuka Y."/>
            <person name="Sugiyama J."/>
        </authorList>
    </citation>
    <scope>NUCLEOTIDE SEQUENCE [LARGE SCALE GENOMIC DNA]</scope>
    <source>
        <strain evidence="3">CBS 9802 / IAM 14324 / JCM 22182 / KY 12970</strain>
    </source>
</reference>
<dbReference type="AlphaFoldDB" id="G7E6H2"/>
<evidence type="ECO:0000313" key="3">
    <source>
        <dbReference type="Proteomes" id="UP000009131"/>
    </source>
</evidence>
<proteinExistence type="predicted"/>